<accession>A0A383A9X3</accession>
<feature type="non-terminal residue" evidence="1">
    <location>
        <position position="28"/>
    </location>
</feature>
<dbReference type="EMBL" id="UINC01190274">
    <property type="protein sequence ID" value="SVE04349.1"/>
    <property type="molecule type" value="Genomic_DNA"/>
</dbReference>
<organism evidence="1">
    <name type="scientific">marine metagenome</name>
    <dbReference type="NCBI Taxonomy" id="408172"/>
    <lineage>
        <taxon>unclassified sequences</taxon>
        <taxon>metagenomes</taxon>
        <taxon>ecological metagenomes</taxon>
    </lineage>
</organism>
<sequence>MGMYTAVAYFELRSSGELILPVLGLPGR</sequence>
<evidence type="ECO:0000313" key="1">
    <source>
        <dbReference type="EMBL" id="SVE04349.1"/>
    </source>
</evidence>
<proteinExistence type="predicted"/>
<protein>
    <submittedName>
        <fullName evidence="1">Uncharacterized protein</fullName>
    </submittedName>
</protein>
<reference evidence="1" key="1">
    <citation type="submission" date="2018-05" db="EMBL/GenBank/DDBJ databases">
        <authorList>
            <person name="Lanie J.A."/>
            <person name="Ng W.-L."/>
            <person name="Kazmierczak K.M."/>
            <person name="Andrzejewski T.M."/>
            <person name="Davidsen T.M."/>
            <person name="Wayne K.J."/>
            <person name="Tettelin H."/>
            <person name="Glass J.I."/>
            <person name="Rusch D."/>
            <person name="Podicherti R."/>
            <person name="Tsui H.-C.T."/>
            <person name="Winkler M.E."/>
        </authorList>
    </citation>
    <scope>NUCLEOTIDE SEQUENCE</scope>
</reference>
<dbReference type="AlphaFoldDB" id="A0A383A9X3"/>
<gene>
    <name evidence="1" type="ORF">METZ01_LOCUS457203</name>
</gene>
<name>A0A383A9X3_9ZZZZ</name>